<organism evidence="3 4">
    <name type="scientific">Coprinellus micaceus</name>
    <name type="common">Glistening ink-cap mushroom</name>
    <name type="synonym">Coprinus micaceus</name>
    <dbReference type="NCBI Taxonomy" id="71717"/>
    <lineage>
        <taxon>Eukaryota</taxon>
        <taxon>Fungi</taxon>
        <taxon>Dikarya</taxon>
        <taxon>Basidiomycota</taxon>
        <taxon>Agaricomycotina</taxon>
        <taxon>Agaricomycetes</taxon>
        <taxon>Agaricomycetidae</taxon>
        <taxon>Agaricales</taxon>
        <taxon>Agaricineae</taxon>
        <taxon>Psathyrellaceae</taxon>
        <taxon>Coprinellus</taxon>
    </lineage>
</organism>
<feature type="region of interest" description="Disordered" evidence="1">
    <location>
        <begin position="109"/>
        <end position="225"/>
    </location>
</feature>
<feature type="compositionally biased region" description="Polar residues" evidence="1">
    <location>
        <begin position="1"/>
        <end position="10"/>
    </location>
</feature>
<evidence type="ECO:0000313" key="3">
    <source>
        <dbReference type="EMBL" id="TEB39558.1"/>
    </source>
</evidence>
<accession>A0A4Y7U0H1</accession>
<feature type="region of interest" description="Disordered" evidence="1">
    <location>
        <begin position="240"/>
        <end position="279"/>
    </location>
</feature>
<reference evidence="3 4" key="1">
    <citation type="journal article" date="2019" name="Nat. Ecol. Evol.">
        <title>Megaphylogeny resolves global patterns of mushroom evolution.</title>
        <authorList>
            <person name="Varga T."/>
            <person name="Krizsan K."/>
            <person name="Foldi C."/>
            <person name="Dima B."/>
            <person name="Sanchez-Garcia M."/>
            <person name="Sanchez-Ramirez S."/>
            <person name="Szollosi G.J."/>
            <person name="Szarkandi J.G."/>
            <person name="Papp V."/>
            <person name="Albert L."/>
            <person name="Andreopoulos W."/>
            <person name="Angelini C."/>
            <person name="Antonin V."/>
            <person name="Barry K.W."/>
            <person name="Bougher N.L."/>
            <person name="Buchanan P."/>
            <person name="Buyck B."/>
            <person name="Bense V."/>
            <person name="Catcheside P."/>
            <person name="Chovatia M."/>
            <person name="Cooper J."/>
            <person name="Damon W."/>
            <person name="Desjardin D."/>
            <person name="Finy P."/>
            <person name="Geml J."/>
            <person name="Haridas S."/>
            <person name="Hughes K."/>
            <person name="Justo A."/>
            <person name="Karasinski D."/>
            <person name="Kautmanova I."/>
            <person name="Kiss B."/>
            <person name="Kocsube S."/>
            <person name="Kotiranta H."/>
            <person name="LaButti K.M."/>
            <person name="Lechner B.E."/>
            <person name="Liimatainen K."/>
            <person name="Lipzen A."/>
            <person name="Lukacs Z."/>
            <person name="Mihaltcheva S."/>
            <person name="Morgado L.N."/>
            <person name="Niskanen T."/>
            <person name="Noordeloos M.E."/>
            <person name="Ohm R.A."/>
            <person name="Ortiz-Santana B."/>
            <person name="Ovrebo C."/>
            <person name="Racz N."/>
            <person name="Riley R."/>
            <person name="Savchenko A."/>
            <person name="Shiryaev A."/>
            <person name="Soop K."/>
            <person name="Spirin V."/>
            <person name="Szebenyi C."/>
            <person name="Tomsovsky M."/>
            <person name="Tulloss R.E."/>
            <person name="Uehling J."/>
            <person name="Grigoriev I.V."/>
            <person name="Vagvolgyi C."/>
            <person name="Papp T."/>
            <person name="Martin F.M."/>
            <person name="Miettinen O."/>
            <person name="Hibbett D.S."/>
            <person name="Nagy L.G."/>
        </authorList>
    </citation>
    <scope>NUCLEOTIDE SEQUENCE [LARGE SCALE GENOMIC DNA]</scope>
    <source>
        <strain evidence="3 4">FP101781</strain>
    </source>
</reference>
<comment type="caution">
    <text evidence="3">The sequence shown here is derived from an EMBL/GenBank/DDBJ whole genome shotgun (WGS) entry which is preliminary data.</text>
</comment>
<feature type="compositionally biased region" description="Low complexity" evidence="1">
    <location>
        <begin position="121"/>
        <end position="139"/>
    </location>
</feature>
<proteinExistence type="predicted"/>
<dbReference type="AlphaFoldDB" id="A0A4Y7U0H1"/>
<keyword evidence="4" id="KW-1185">Reference proteome</keyword>
<dbReference type="EMBL" id="QPFP01000001">
    <property type="protein sequence ID" value="TEB39558.1"/>
    <property type="molecule type" value="Genomic_DNA"/>
</dbReference>
<feature type="region of interest" description="Disordered" evidence="1">
    <location>
        <begin position="60"/>
        <end position="80"/>
    </location>
</feature>
<feature type="region of interest" description="Disordered" evidence="1">
    <location>
        <begin position="1"/>
        <end position="20"/>
    </location>
</feature>
<name>A0A4Y7U0H1_COPMI</name>
<gene>
    <name evidence="2" type="ORF">FA13DRAFT_852827</name>
    <name evidence="3" type="ORF">FA13DRAFT_9316</name>
</gene>
<evidence type="ECO:0000313" key="2">
    <source>
        <dbReference type="EMBL" id="TEB15060.1"/>
    </source>
</evidence>
<sequence length="317" mass="35765">MLSKGRTSSPRGALRTNDELSRILDPSYTSSSHIRASTYGPYVDAQGTLHDPDYRHFPLIQQSSQYSAKRRNTKSSNRPHWELVDEEAGLLTDDEDMLLERDSETGYYAKRNSWTAKPTTSSPRHYSPSRRSSYPPRSSAFSGAILSPADVSPPTSWSSSSAYSQSSSPASTSSSVLQQPSRSSPFEAGSEKSKCRIGSSLGRKRRSSAATALSAEKDAKKAKRTSFDYDDEDYTWYRREEEPVAEVEEIEDEDVVPRDYQTEEDEDEEPRRVEEDGDCVPSCADALKRRWQALSLSIRFGMFRAEKRIKRRVQSLI</sequence>
<feature type="compositionally biased region" description="Low complexity" evidence="1">
    <location>
        <begin position="152"/>
        <end position="185"/>
    </location>
</feature>
<feature type="compositionally biased region" description="Acidic residues" evidence="1">
    <location>
        <begin position="243"/>
        <end position="254"/>
    </location>
</feature>
<dbReference type="OrthoDB" id="3021720at2759"/>
<dbReference type="Proteomes" id="UP000298030">
    <property type="component" value="Unassembled WGS sequence"/>
</dbReference>
<evidence type="ECO:0000256" key="1">
    <source>
        <dbReference type="SAM" id="MobiDB-lite"/>
    </source>
</evidence>
<evidence type="ECO:0000313" key="4">
    <source>
        <dbReference type="Proteomes" id="UP000298030"/>
    </source>
</evidence>
<protein>
    <submittedName>
        <fullName evidence="3">Uncharacterized protein</fullName>
    </submittedName>
</protein>
<dbReference type="EMBL" id="QPFP01000368">
    <property type="protein sequence ID" value="TEB15060.1"/>
    <property type="molecule type" value="Genomic_DNA"/>
</dbReference>